<dbReference type="GO" id="GO:0005524">
    <property type="term" value="F:ATP binding"/>
    <property type="evidence" value="ECO:0007669"/>
    <property type="project" value="InterPro"/>
</dbReference>
<sequence>MKIGILSKRKEMLAGKLKEHFENKGFEVKIYTLDNLTFNDSLLENDFFILKSKKLFFLYAAYYIEANNIPVIPGPNFSYMQKNRIESHFLIKRAGLNVPDIFMGTPETLKKSLQPRDYPLILKPIMSSGSHGILRINTVEDLNFDQNHIRYLEKYIIGEHYLVYFIGKEICTLIKPPLSNEHAHMEKINTPNDIKKAIVKWKKYLKGDALFGHLDMVKEKETNKLYIVDPGSFPAFSKWKCKLPFIQMIGELILKKLKVKI</sequence>
<feature type="domain" description="ATP-grasp fold PylC-type" evidence="1">
    <location>
        <begin position="90"/>
        <end position="169"/>
    </location>
</feature>
<dbReference type="SUPFAM" id="SSF56059">
    <property type="entry name" value="Glutathione synthetase ATP-binding domain-like"/>
    <property type="match status" value="1"/>
</dbReference>
<organism evidence="2">
    <name type="scientific">marine sediment metagenome</name>
    <dbReference type="NCBI Taxonomy" id="412755"/>
    <lineage>
        <taxon>unclassified sequences</taxon>
        <taxon>metagenomes</taxon>
        <taxon>ecological metagenomes</taxon>
    </lineage>
</organism>
<dbReference type="AlphaFoldDB" id="A0A0F9NBM2"/>
<dbReference type="Pfam" id="PF02655">
    <property type="entry name" value="ATP-grasp_3"/>
    <property type="match status" value="1"/>
</dbReference>
<gene>
    <name evidence="2" type="ORF">LCGC14_0986700</name>
</gene>
<name>A0A0F9NBM2_9ZZZZ</name>
<accession>A0A0F9NBM2</accession>
<evidence type="ECO:0000313" key="2">
    <source>
        <dbReference type="EMBL" id="KKN15374.1"/>
    </source>
</evidence>
<evidence type="ECO:0000259" key="1">
    <source>
        <dbReference type="Pfam" id="PF02655"/>
    </source>
</evidence>
<comment type="caution">
    <text evidence="2">The sequence shown here is derived from an EMBL/GenBank/DDBJ whole genome shotgun (WGS) entry which is preliminary data.</text>
</comment>
<dbReference type="GO" id="GO:0046872">
    <property type="term" value="F:metal ion binding"/>
    <property type="evidence" value="ECO:0007669"/>
    <property type="project" value="InterPro"/>
</dbReference>
<protein>
    <recommendedName>
        <fullName evidence="1">ATP-grasp fold PylC-type domain-containing protein</fullName>
    </recommendedName>
</protein>
<proteinExistence type="predicted"/>
<dbReference type="InterPro" id="IPR003806">
    <property type="entry name" value="ATP-grasp_PylC-type"/>
</dbReference>
<dbReference type="EMBL" id="LAZR01003719">
    <property type="protein sequence ID" value="KKN15374.1"/>
    <property type="molecule type" value="Genomic_DNA"/>
</dbReference>
<reference evidence="2" key="1">
    <citation type="journal article" date="2015" name="Nature">
        <title>Complex archaea that bridge the gap between prokaryotes and eukaryotes.</title>
        <authorList>
            <person name="Spang A."/>
            <person name="Saw J.H."/>
            <person name="Jorgensen S.L."/>
            <person name="Zaremba-Niedzwiedzka K."/>
            <person name="Martijn J."/>
            <person name="Lind A.E."/>
            <person name="van Eijk R."/>
            <person name="Schleper C."/>
            <person name="Guy L."/>
            <person name="Ettema T.J."/>
        </authorList>
    </citation>
    <scope>NUCLEOTIDE SEQUENCE</scope>
</reference>
<dbReference type="Gene3D" id="3.30.470.20">
    <property type="entry name" value="ATP-grasp fold, B domain"/>
    <property type="match status" value="1"/>
</dbReference>